<dbReference type="EMBL" id="CAADGH010000070">
    <property type="protein sequence ID" value="VFK76699.1"/>
    <property type="molecule type" value="Genomic_DNA"/>
</dbReference>
<evidence type="ECO:0000313" key="4">
    <source>
        <dbReference type="EMBL" id="VFK76699.1"/>
    </source>
</evidence>
<dbReference type="AlphaFoldDB" id="A0A451BEK2"/>
<name>A0A451BEK2_9GAMM</name>
<dbReference type="EMBL" id="CAADFQ010000071">
    <property type="protein sequence ID" value="VFK34426.1"/>
    <property type="molecule type" value="Genomic_DNA"/>
</dbReference>
<evidence type="ECO:0000259" key="1">
    <source>
        <dbReference type="Pfam" id="PF14451"/>
    </source>
</evidence>
<evidence type="ECO:0000313" key="3">
    <source>
        <dbReference type="EMBL" id="VFK34426.1"/>
    </source>
</evidence>
<dbReference type="InterPro" id="IPR012675">
    <property type="entry name" value="Beta-grasp_dom_sf"/>
</dbReference>
<proteinExistence type="predicted"/>
<dbReference type="EMBL" id="CAADFO010000065">
    <property type="protein sequence ID" value="VFK30443.1"/>
    <property type="molecule type" value="Genomic_DNA"/>
</dbReference>
<dbReference type="Gene3D" id="3.10.20.30">
    <property type="match status" value="1"/>
</dbReference>
<organism evidence="4">
    <name type="scientific">Candidatus Kentrum sp. MB</name>
    <dbReference type="NCBI Taxonomy" id="2138164"/>
    <lineage>
        <taxon>Bacteria</taxon>
        <taxon>Pseudomonadati</taxon>
        <taxon>Pseudomonadota</taxon>
        <taxon>Gammaproteobacteria</taxon>
        <taxon>Candidatus Kentrum</taxon>
    </lineage>
</organism>
<protein>
    <submittedName>
        <fullName evidence="4">Mut7-C ubiquitin</fullName>
    </submittedName>
</protein>
<feature type="domain" description="Ubiquitin Mut7-C" evidence="1">
    <location>
        <begin position="2"/>
        <end position="78"/>
    </location>
</feature>
<sequence length="83" mass="8999">MKIQLKLFASLGKYLPLGAKQNSIELDVPEGATVRAVLDDIGVPHELVKLVFVDGIHQLPQDLERRSLKTGETLAVWPPVAGG</sequence>
<evidence type="ECO:0000313" key="2">
    <source>
        <dbReference type="EMBL" id="VFK30443.1"/>
    </source>
</evidence>
<dbReference type="SUPFAM" id="SSF54285">
    <property type="entry name" value="MoaD/ThiS"/>
    <property type="match status" value="1"/>
</dbReference>
<dbReference type="InterPro" id="IPR027798">
    <property type="entry name" value="Ub_Mut7C"/>
</dbReference>
<dbReference type="Pfam" id="PF14451">
    <property type="entry name" value="Ub-Mut7C"/>
    <property type="match status" value="1"/>
</dbReference>
<dbReference type="InterPro" id="IPR016155">
    <property type="entry name" value="Mopterin_synth/thiamin_S_b"/>
</dbReference>
<reference evidence="4" key="1">
    <citation type="submission" date="2019-02" db="EMBL/GenBank/DDBJ databases">
        <authorList>
            <person name="Gruber-Vodicka R. H."/>
            <person name="Seah K. B. B."/>
        </authorList>
    </citation>
    <scope>NUCLEOTIDE SEQUENCE</scope>
    <source>
        <strain evidence="2">BECK_BZ197</strain>
        <strain evidence="4">BECK_BZ198</strain>
        <strain evidence="3">BECK_BZ199</strain>
    </source>
</reference>
<gene>
    <name evidence="2" type="ORF">BECKMB1821G_GA0114241_10653</name>
    <name evidence="4" type="ORF">BECKMB1821H_GA0114242_10703</name>
    <name evidence="3" type="ORF">BECKMB1821I_GA0114274_107119</name>
</gene>
<accession>A0A451BEK2</accession>